<keyword evidence="1" id="KW-1133">Transmembrane helix</keyword>
<keyword evidence="1" id="KW-0472">Membrane</keyword>
<feature type="transmembrane region" description="Helical" evidence="1">
    <location>
        <begin position="18"/>
        <end position="35"/>
    </location>
</feature>
<evidence type="ECO:0000313" key="2">
    <source>
        <dbReference type="EMBL" id="MRN54623.1"/>
    </source>
</evidence>
<feature type="transmembrane region" description="Helical" evidence="1">
    <location>
        <begin position="155"/>
        <end position="182"/>
    </location>
</feature>
<feature type="transmembrane region" description="Helical" evidence="1">
    <location>
        <begin position="202"/>
        <end position="228"/>
    </location>
</feature>
<sequence length="237" mass="25982">MMALIAYLLRSYTRSQRYFAPFTGLVIAVLVLYSYKPNPVMNSYAATAVLLFIGCAWMGLSFLNHEHSVQTQITIVHLRSARKYTAGRLLTLALLTWLLDLLIVVYPLVSDRFDEPAGGYRILIALAGHGLLGMIGVAIALYLQASWVKKSSHAVGILLAIIAISIGATKISSLLPAQWLMLTLLLPPVSPVMDALMNADTLLVSGVLLSFIHIFLYTAVLVALHIYLSGRKDNNKN</sequence>
<feature type="transmembrane region" description="Helical" evidence="1">
    <location>
        <begin position="121"/>
        <end position="143"/>
    </location>
</feature>
<proteinExistence type="predicted"/>
<evidence type="ECO:0000313" key="3">
    <source>
        <dbReference type="Proteomes" id="UP000463051"/>
    </source>
</evidence>
<dbReference type="Proteomes" id="UP000463051">
    <property type="component" value="Unassembled WGS sequence"/>
</dbReference>
<reference evidence="2 3" key="1">
    <citation type="submission" date="2019-11" db="EMBL/GenBank/DDBJ databases">
        <title>Paenibacillus monticola sp. nov., a novel PGPR strain isolated from mountain sample in China.</title>
        <authorList>
            <person name="Zhao Q."/>
            <person name="Li H.-P."/>
            <person name="Zhang J.-L."/>
        </authorList>
    </citation>
    <scope>NUCLEOTIDE SEQUENCE [LARGE SCALE GENOMIC DNA]</scope>
    <source>
        <strain evidence="2 3">LC-T2</strain>
    </source>
</reference>
<feature type="transmembrane region" description="Helical" evidence="1">
    <location>
        <begin position="41"/>
        <end position="63"/>
    </location>
</feature>
<comment type="caution">
    <text evidence="2">The sequence shown here is derived from an EMBL/GenBank/DDBJ whole genome shotgun (WGS) entry which is preliminary data.</text>
</comment>
<gene>
    <name evidence="2" type="ORF">GJB61_16685</name>
</gene>
<keyword evidence="3" id="KW-1185">Reference proteome</keyword>
<feature type="transmembrane region" description="Helical" evidence="1">
    <location>
        <begin position="89"/>
        <end position="109"/>
    </location>
</feature>
<accession>A0A7X2L2W6</accession>
<dbReference type="RefSeq" id="WP_154119882.1">
    <property type="nucleotide sequence ID" value="NZ_WJXB01000005.1"/>
</dbReference>
<dbReference type="AlphaFoldDB" id="A0A7X2L2W6"/>
<dbReference type="EMBL" id="WJXB01000005">
    <property type="protein sequence ID" value="MRN54623.1"/>
    <property type="molecule type" value="Genomic_DNA"/>
</dbReference>
<evidence type="ECO:0000256" key="1">
    <source>
        <dbReference type="SAM" id="Phobius"/>
    </source>
</evidence>
<name>A0A7X2L2W6_9BACL</name>
<keyword evidence="1" id="KW-0812">Transmembrane</keyword>
<protein>
    <submittedName>
        <fullName evidence="2">Uncharacterized protein</fullName>
    </submittedName>
</protein>
<organism evidence="2 3">
    <name type="scientific">Paenibacillus monticola</name>
    <dbReference type="NCBI Taxonomy" id="2666075"/>
    <lineage>
        <taxon>Bacteria</taxon>
        <taxon>Bacillati</taxon>
        <taxon>Bacillota</taxon>
        <taxon>Bacilli</taxon>
        <taxon>Bacillales</taxon>
        <taxon>Paenibacillaceae</taxon>
        <taxon>Paenibacillus</taxon>
    </lineage>
</organism>